<evidence type="ECO:0000313" key="1">
    <source>
        <dbReference type="EMBL" id="RVU37829.1"/>
    </source>
</evidence>
<accession>A0A437QTM5</accession>
<sequence length="204" mass="22464">MRRKPTLLIFAKEPRLGRVKSRLARDIGATAALHFYRGNLTRLHRQLSVHSRWRVIWCLAPDRAVHARRAWPRGVKRQAQGRGDLGQRMARALNDAPPGPVLLIGSDIPAIDAASMQQAISLLGRKDAVFGPAEDGGYWLVGFRRIRPVPYGLFRGVRWSGPFALGDTIATLPAGARVGFAAVLPDVDDGPSYGDWKESRNGTL</sequence>
<dbReference type="PANTHER" id="PTHR36529">
    <property type="entry name" value="SLL1095 PROTEIN"/>
    <property type="match status" value="1"/>
</dbReference>
<dbReference type="InterPro" id="IPR018641">
    <property type="entry name" value="Trfase_1_rSAM/seldom-assoc"/>
</dbReference>
<dbReference type="AlphaFoldDB" id="A0A437QTM5"/>
<reference evidence="2" key="1">
    <citation type="submission" date="2019-01" db="EMBL/GenBank/DDBJ databases">
        <title>Gri0909 isolated from a small marine red alga.</title>
        <authorList>
            <person name="Kim J."/>
            <person name="Jeong S.E."/>
            <person name="Jeon C.O."/>
        </authorList>
    </citation>
    <scope>NUCLEOTIDE SEQUENCE [LARGE SCALE GENOMIC DNA]</scope>
    <source>
        <strain evidence="2">Gri0909</strain>
    </source>
</reference>
<dbReference type="RefSeq" id="WP_127763202.1">
    <property type="nucleotide sequence ID" value="NZ_SADE01000001.1"/>
</dbReference>
<organism evidence="1 2">
    <name type="scientific">Hwanghaeella grinnelliae</name>
    <dbReference type="NCBI Taxonomy" id="2500179"/>
    <lineage>
        <taxon>Bacteria</taxon>
        <taxon>Pseudomonadati</taxon>
        <taxon>Pseudomonadota</taxon>
        <taxon>Alphaproteobacteria</taxon>
        <taxon>Rhodospirillales</taxon>
        <taxon>Rhodospirillaceae</taxon>
        <taxon>Hwanghaeella</taxon>
    </lineage>
</organism>
<dbReference type="GO" id="GO:0016740">
    <property type="term" value="F:transferase activity"/>
    <property type="evidence" value="ECO:0007669"/>
    <property type="project" value="UniProtKB-KW"/>
</dbReference>
<dbReference type="Gene3D" id="3.90.550.10">
    <property type="entry name" value="Spore Coat Polysaccharide Biosynthesis Protein SpsA, Chain A"/>
    <property type="match status" value="1"/>
</dbReference>
<gene>
    <name evidence="1" type="ORF">EOI86_00550</name>
</gene>
<name>A0A437QTM5_9PROT</name>
<keyword evidence="2" id="KW-1185">Reference proteome</keyword>
<dbReference type="SUPFAM" id="SSF53448">
    <property type="entry name" value="Nucleotide-diphospho-sugar transferases"/>
    <property type="match status" value="1"/>
</dbReference>
<comment type="caution">
    <text evidence="1">The sequence shown here is derived from an EMBL/GenBank/DDBJ whole genome shotgun (WGS) entry which is preliminary data.</text>
</comment>
<evidence type="ECO:0000313" key="2">
    <source>
        <dbReference type="Proteomes" id="UP000287447"/>
    </source>
</evidence>
<dbReference type="Pfam" id="PF09837">
    <property type="entry name" value="DUF2064"/>
    <property type="match status" value="1"/>
</dbReference>
<dbReference type="NCBIfam" id="TIGR04282">
    <property type="entry name" value="glyco_like_cofC"/>
    <property type="match status" value="1"/>
</dbReference>
<dbReference type="PANTHER" id="PTHR36529:SF1">
    <property type="entry name" value="GLYCOSYLTRANSFERASE"/>
    <property type="match status" value="1"/>
</dbReference>
<dbReference type="EMBL" id="SADE01000001">
    <property type="protein sequence ID" value="RVU37829.1"/>
    <property type="molecule type" value="Genomic_DNA"/>
</dbReference>
<dbReference type="InterPro" id="IPR029044">
    <property type="entry name" value="Nucleotide-diphossugar_trans"/>
</dbReference>
<keyword evidence="1" id="KW-0808">Transferase</keyword>
<dbReference type="Proteomes" id="UP000287447">
    <property type="component" value="Unassembled WGS sequence"/>
</dbReference>
<dbReference type="OrthoDB" id="9798250at2"/>
<proteinExistence type="predicted"/>
<protein>
    <submittedName>
        <fullName evidence="1">Glycosyltransferase</fullName>
    </submittedName>
</protein>